<evidence type="ECO:0000256" key="4">
    <source>
        <dbReference type="ARBA" id="ARBA00023163"/>
    </source>
</evidence>
<feature type="compositionally biased region" description="Polar residues" evidence="6">
    <location>
        <begin position="106"/>
        <end position="128"/>
    </location>
</feature>
<evidence type="ECO:0000256" key="5">
    <source>
        <dbReference type="ARBA" id="ARBA00023242"/>
    </source>
</evidence>
<comment type="caution">
    <text evidence="8">The sequence shown here is derived from an EMBL/GenBank/DDBJ whole genome shotgun (WGS) entry which is preliminary data.</text>
</comment>
<dbReference type="EMBL" id="RIBY02001843">
    <property type="protein sequence ID" value="KAH9827971.1"/>
    <property type="molecule type" value="Genomic_DNA"/>
</dbReference>
<dbReference type="CDD" id="cd12148">
    <property type="entry name" value="fungal_TF_MHR"/>
    <property type="match status" value="1"/>
</dbReference>
<reference evidence="8 9" key="1">
    <citation type="journal article" date="2018" name="IMA Fungus">
        <title>IMA Genome-F 10: Nine draft genome sequences of Claviceps purpurea s.lat., including C. arundinis, C. humidiphila, and C. cf. spartinae, pseudomolecules for the pitch canker pathogen Fusarium circinatum, draft genome of Davidsoniella eucalypti, Grosmannia galeiformis, Quambalaria eucalypti, and Teratosphaeria destructans.</title>
        <authorList>
            <person name="Wingfield B.D."/>
            <person name="Liu M."/>
            <person name="Nguyen H.D."/>
            <person name="Lane F.A."/>
            <person name="Morgan S.W."/>
            <person name="De Vos L."/>
            <person name="Wilken P.M."/>
            <person name="Duong T.A."/>
            <person name="Aylward J."/>
            <person name="Coetzee M.P."/>
            <person name="Dadej K."/>
            <person name="De Beer Z.W."/>
            <person name="Findlay W."/>
            <person name="Havenga M."/>
            <person name="Kolarik M."/>
            <person name="Menzies J.G."/>
            <person name="Naidoo K."/>
            <person name="Pochopski O."/>
            <person name="Shoukouhi P."/>
            <person name="Santana Q.C."/>
            <person name="Seifert K.A."/>
            <person name="Soal N."/>
            <person name="Steenkamp E.T."/>
            <person name="Tatham C.T."/>
            <person name="van der Nest M.A."/>
            <person name="Wingfield M.J."/>
        </authorList>
    </citation>
    <scope>NUCLEOTIDE SEQUENCE [LARGE SCALE GENOMIC DNA]</scope>
    <source>
        <strain evidence="8">CMW44962</strain>
    </source>
</reference>
<dbReference type="InterPro" id="IPR001138">
    <property type="entry name" value="Zn2Cys6_DnaBD"/>
</dbReference>
<feature type="region of interest" description="Disordered" evidence="6">
    <location>
        <begin position="624"/>
        <end position="655"/>
    </location>
</feature>
<keyword evidence="2" id="KW-0805">Transcription regulation</keyword>
<dbReference type="GO" id="GO:0000435">
    <property type="term" value="P:positive regulation of transcription from RNA polymerase II promoter by galactose"/>
    <property type="evidence" value="ECO:0007669"/>
    <property type="project" value="TreeGrafter"/>
</dbReference>
<gene>
    <name evidence="8" type="ORF">Tdes44962_MAKER09541</name>
</gene>
<keyword evidence="3" id="KW-0238">DNA-binding</keyword>
<organism evidence="8 9">
    <name type="scientific">Teratosphaeria destructans</name>
    <dbReference type="NCBI Taxonomy" id="418781"/>
    <lineage>
        <taxon>Eukaryota</taxon>
        <taxon>Fungi</taxon>
        <taxon>Dikarya</taxon>
        <taxon>Ascomycota</taxon>
        <taxon>Pezizomycotina</taxon>
        <taxon>Dothideomycetes</taxon>
        <taxon>Dothideomycetidae</taxon>
        <taxon>Mycosphaerellales</taxon>
        <taxon>Teratosphaeriaceae</taxon>
        <taxon>Teratosphaeria</taxon>
    </lineage>
</organism>
<dbReference type="CDD" id="cd00067">
    <property type="entry name" value="GAL4"/>
    <property type="match status" value="1"/>
</dbReference>
<dbReference type="SUPFAM" id="SSF57701">
    <property type="entry name" value="Zn2/Cys6 DNA-binding domain"/>
    <property type="match status" value="1"/>
</dbReference>
<dbReference type="PANTHER" id="PTHR47424:SF3">
    <property type="entry name" value="REGULATORY PROTEIN GAL4"/>
    <property type="match status" value="1"/>
</dbReference>
<dbReference type="SMART" id="SM00906">
    <property type="entry name" value="Fungal_trans"/>
    <property type="match status" value="1"/>
</dbReference>
<dbReference type="GO" id="GO:0008270">
    <property type="term" value="F:zinc ion binding"/>
    <property type="evidence" value="ECO:0007669"/>
    <property type="project" value="InterPro"/>
</dbReference>
<dbReference type="SMART" id="SM00066">
    <property type="entry name" value="GAL4"/>
    <property type="match status" value="1"/>
</dbReference>
<dbReference type="GO" id="GO:0000981">
    <property type="term" value="F:DNA-binding transcription factor activity, RNA polymerase II-specific"/>
    <property type="evidence" value="ECO:0007669"/>
    <property type="project" value="InterPro"/>
</dbReference>
<proteinExistence type="predicted"/>
<dbReference type="InterPro" id="IPR007219">
    <property type="entry name" value="XnlR_reg_dom"/>
</dbReference>
<protein>
    <submittedName>
        <fullName evidence="8">Fungal specific transcription factor domain</fullName>
    </submittedName>
</protein>
<name>A0A9W7SSH9_9PEZI</name>
<feature type="domain" description="Zn(2)-C6 fungal-type" evidence="7">
    <location>
        <begin position="20"/>
        <end position="52"/>
    </location>
</feature>
<dbReference type="InterPro" id="IPR036864">
    <property type="entry name" value="Zn2-C6_fun-type_DNA-bd_sf"/>
</dbReference>
<dbReference type="GO" id="GO:0000978">
    <property type="term" value="F:RNA polymerase II cis-regulatory region sequence-specific DNA binding"/>
    <property type="evidence" value="ECO:0007669"/>
    <property type="project" value="TreeGrafter"/>
</dbReference>
<feature type="region of interest" description="Disordered" evidence="6">
    <location>
        <begin position="146"/>
        <end position="166"/>
    </location>
</feature>
<dbReference type="PROSITE" id="PS00463">
    <property type="entry name" value="ZN2_CY6_FUNGAL_1"/>
    <property type="match status" value="1"/>
</dbReference>
<dbReference type="GO" id="GO:0005634">
    <property type="term" value="C:nucleus"/>
    <property type="evidence" value="ECO:0007669"/>
    <property type="project" value="TreeGrafter"/>
</dbReference>
<evidence type="ECO:0000256" key="6">
    <source>
        <dbReference type="SAM" id="MobiDB-lite"/>
    </source>
</evidence>
<dbReference type="PROSITE" id="PS50048">
    <property type="entry name" value="ZN2_CY6_FUNGAL_2"/>
    <property type="match status" value="1"/>
</dbReference>
<keyword evidence="9" id="KW-1185">Reference proteome</keyword>
<evidence type="ECO:0000313" key="8">
    <source>
        <dbReference type="EMBL" id="KAH9827971.1"/>
    </source>
</evidence>
<dbReference type="OrthoDB" id="424974at2759"/>
<dbReference type="Proteomes" id="UP001138500">
    <property type="component" value="Unassembled WGS sequence"/>
</dbReference>
<feature type="compositionally biased region" description="Polar residues" evidence="6">
    <location>
        <begin position="74"/>
        <end position="89"/>
    </location>
</feature>
<dbReference type="Pfam" id="PF00172">
    <property type="entry name" value="Zn_clus"/>
    <property type="match status" value="1"/>
</dbReference>
<dbReference type="InterPro" id="IPR051127">
    <property type="entry name" value="Fungal_SecMet_Regulators"/>
</dbReference>
<keyword evidence="1" id="KW-0479">Metal-binding</keyword>
<evidence type="ECO:0000256" key="2">
    <source>
        <dbReference type="ARBA" id="ARBA00023015"/>
    </source>
</evidence>
<dbReference type="PANTHER" id="PTHR47424">
    <property type="entry name" value="REGULATORY PROTEIN GAL4"/>
    <property type="match status" value="1"/>
</dbReference>
<dbReference type="Pfam" id="PF04082">
    <property type="entry name" value="Fungal_trans"/>
    <property type="match status" value="1"/>
</dbReference>
<accession>A0A9W7SSH9</accession>
<sequence length="685" mass="76429">MDPSRSSAEPARKRPRVQLACKPCRDRKTRCDGRQPVCLACEKRGVASSCNFEQTVSQAARLSAPDGPPRNGSVFGTSSARRPSYTPTPSHVPHAARTADYGVAHGSSSSDQAHIDTPRSTCTESFGPSSTADFVRRLLPAADEHASSGFGTGIPQSHSSLHFDKKPMPEAPVLPLRRNADDFLSCYYSFIHPVFPVLHKPTFQRRYERLWTSQPTLKESEQDEGLFLATTNLVFAVGCRFSANIEPSQQEQLAHEFYRSSRKAYLFDVLDPPTIDAVQLLLLSTVFLQSTHTASGCWNTLGLAIRVAQSIGLHVEHGRSGSRTLLQTEMARRIWHVCVSLDRLLAMTFGRPTMIAIADTTPLPSIIDDEELEGHIIKRDPGQISHLAMFVHSCRVFDVLADVLQYLYTRDETSEDSTYPESIKTIEERLIEVVKFNGRLKEIAEDFPEELQSPGRLPNTYKHTSLNLQQQVLFCRFLYVRLLCMRPLLLHTLLPGFREIEARSWNGHFALDLAFVRETCLQCVDTAHMLIGALHDQLGTLYRSAGWHTVYFAFSAATVILASCQSPVTKSITTNESFEASWQKALRILEMHRPLLRTATRAVAVLQAMREHLLTVRTIEAPEAAKRDDAMADPTMAGLPGNLPTPHPQQSGPAQESFVDFNIDRISGAWLEQCLADLDWTGLPQ</sequence>
<keyword evidence="5" id="KW-0539">Nucleus</keyword>
<evidence type="ECO:0000313" key="9">
    <source>
        <dbReference type="Proteomes" id="UP001138500"/>
    </source>
</evidence>
<feature type="region of interest" description="Disordered" evidence="6">
    <location>
        <begin position="60"/>
        <end position="128"/>
    </location>
</feature>
<reference evidence="8 9" key="2">
    <citation type="journal article" date="2021" name="Curr. Genet.">
        <title>Genetic response to nitrogen starvation in the aggressive Eucalyptus foliar pathogen Teratosphaeria destructans.</title>
        <authorList>
            <person name="Havenga M."/>
            <person name="Wingfield B.D."/>
            <person name="Wingfield M.J."/>
            <person name="Dreyer L.L."/>
            <person name="Roets F."/>
            <person name="Aylward J."/>
        </authorList>
    </citation>
    <scope>NUCLEOTIDE SEQUENCE [LARGE SCALE GENOMIC DNA]</scope>
    <source>
        <strain evidence="8">CMW44962</strain>
    </source>
</reference>
<dbReference type="GO" id="GO:0006351">
    <property type="term" value="P:DNA-templated transcription"/>
    <property type="evidence" value="ECO:0007669"/>
    <property type="project" value="InterPro"/>
</dbReference>
<dbReference type="AlphaFoldDB" id="A0A9W7SSH9"/>
<keyword evidence="4" id="KW-0804">Transcription</keyword>
<evidence type="ECO:0000256" key="1">
    <source>
        <dbReference type="ARBA" id="ARBA00022723"/>
    </source>
</evidence>
<dbReference type="Gene3D" id="4.10.240.10">
    <property type="entry name" value="Zn(2)-C6 fungal-type DNA-binding domain"/>
    <property type="match status" value="1"/>
</dbReference>
<evidence type="ECO:0000256" key="3">
    <source>
        <dbReference type="ARBA" id="ARBA00023125"/>
    </source>
</evidence>
<evidence type="ECO:0000259" key="7">
    <source>
        <dbReference type="PROSITE" id="PS50048"/>
    </source>
</evidence>